<dbReference type="PANTHER" id="PTHR27001">
    <property type="entry name" value="OS01G0253100 PROTEIN"/>
    <property type="match status" value="1"/>
</dbReference>
<evidence type="ECO:0000256" key="7">
    <source>
        <dbReference type="ARBA" id="ARBA00047899"/>
    </source>
</evidence>
<reference evidence="12 13" key="1">
    <citation type="journal article" date="2023" name="Life. Sci Alliance">
        <title>Evolutionary insights into 3D genome organization and epigenetic landscape of Vigna mungo.</title>
        <authorList>
            <person name="Junaid A."/>
            <person name="Singh B."/>
            <person name="Bhatia S."/>
        </authorList>
    </citation>
    <scope>NUCLEOTIDE SEQUENCE [LARGE SCALE GENOMIC DNA]</scope>
    <source>
        <strain evidence="12">Urdbean</strain>
    </source>
</reference>
<dbReference type="Gene3D" id="3.30.200.20">
    <property type="entry name" value="Phosphorylase Kinase, domain 1"/>
    <property type="match status" value="1"/>
</dbReference>
<evidence type="ECO:0000256" key="8">
    <source>
        <dbReference type="ARBA" id="ARBA00048679"/>
    </source>
</evidence>
<evidence type="ECO:0000313" key="12">
    <source>
        <dbReference type="EMBL" id="WVY93660.1"/>
    </source>
</evidence>
<evidence type="ECO:0000256" key="5">
    <source>
        <dbReference type="ARBA" id="ARBA00022777"/>
    </source>
</evidence>
<dbReference type="InterPro" id="IPR011009">
    <property type="entry name" value="Kinase-like_dom_sf"/>
</dbReference>
<dbReference type="PANTHER" id="PTHR27001:SF850">
    <property type="entry name" value="OS01G0267800 PROTEIN"/>
    <property type="match status" value="1"/>
</dbReference>
<dbReference type="EC" id="2.7.11.1" evidence="1"/>
<feature type="binding site" evidence="9">
    <location>
        <position position="50"/>
    </location>
    <ligand>
        <name>ATP</name>
        <dbReference type="ChEBI" id="CHEBI:30616"/>
    </ligand>
</feature>
<evidence type="ECO:0000259" key="11">
    <source>
        <dbReference type="PROSITE" id="PS50011"/>
    </source>
</evidence>
<evidence type="ECO:0000256" key="6">
    <source>
        <dbReference type="ARBA" id="ARBA00022840"/>
    </source>
</evidence>
<dbReference type="GO" id="GO:0005886">
    <property type="term" value="C:plasma membrane"/>
    <property type="evidence" value="ECO:0007669"/>
    <property type="project" value="TreeGrafter"/>
</dbReference>
<dbReference type="Gene3D" id="1.10.510.10">
    <property type="entry name" value="Transferase(Phosphotransferase) domain 1"/>
    <property type="match status" value="1"/>
</dbReference>
<dbReference type="InterPro" id="IPR017441">
    <property type="entry name" value="Protein_kinase_ATP_BS"/>
</dbReference>
<sequence length="370" mass="41414">MEEFEYEEVVKATENFNPRRVVGKGSHGMVYKGVLRFKQNNSFRLVAVKKPSQGLLSLHDNSKLENEIRVLSSLPENPHVVNLLGTTSGDDHGHKLIVMDFMPNASLHDLLHADENPPTWPKRVQIAMQIARAVQFLHQGKPVVIHRDIKPSNILFDSRWNAKLADFGLAVRGVDPVSRPAGTMGYLDPCYTTPDKLSTKNDIFSFGVVLLEIISGRKAIDACKTPASVVEWAVQLMDEQVLKEICDARVALPGYMVETITRLLGYASRCVSENEDERPSAGEIVMGMESWLAKRVRFPVWRRVLNNGLVWLRKRKPMMSIGWQTQTRIQCIAEEEGEVEGVGVASGKISITIREVLADVNVGMTQIQMS</sequence>
<dbReference type="InterPro" id="IPR001245">
    <property type="entry name" value="Ser-Thr/Tyr_kinase_cat_dom"/>
</dbReference>
<dbReference type="SMART" id="SM00220">
    <property type="entry name" value="S_TKc"/>
    <property type="match status" value="1"/>
</dbReference>
<dbReference type="GO" id="GO:0004674">
    <property type="term" value="F:protein serine/threonine kinase activity"/>
    <property type="evidence" value="ECO:0007669"/>
    <property type="project" value="UniProtKB-KW"/>
</dbReference>
<comment type="similarity">
    <text evidence="10">Belongs to the protein kinase superfamily.</text>
</comment>
<dbReference type="PROSITE" id="PS50011">
    <property type="entry name" value="PROTEIN_KINASE_DOM"/>
    <property type="match status" value="1"/>
</dbReference>
<dbReference type="GO" id="GO:0005524">
    <property type="term" value="F:ATP binding"/>
    <property type="evidence" value="ECO:0007669"/>
    <property type="project" value="UniProtKB-UniRule"/>
</dbReference>
<keyword evidence="5" id="KW-0418">Kinase</keyword>
<keyword evidence="13" id="KW-1185">Reference proteome</keyword>
<dbReference type="AlphaFoldDB" id="A0AAQ3MMN3"/>
<gene>
    <name evidence="12" type="ORF">V8G54_032748</name>
</gene>
<evidence type="ECO:0000313" key="13">
    <source>
        <dbReference type="Proteomes" id="UP001374535"/>
    </source>
</evidence>
<evidence type="ECO:0000256" key="3">
    <source>
        <dbReference type="ARBA" id="ARBA00022679"/>
    </source>
</evidence>
<dbReference type="InterPro" id="IPR008271">
    <property type="entry name" value="Ser/Thr_kinase_AS"/>
</dbReference>
<dbReference type="PROSITE" id="PS00107">
    <property type="entry name" value="PROTEIN_KINASE_ATP"/>
    <property type="match status" value="1"/>
</dbReference>
<dbReference type="PROSITE" id="PS00108">
    <property type="entry name" value="PROTEIN_KINASE_ST"/>
    <property type="match status" value="1"/>
</dbReference>
<keyword evidence="4 9" id="KW-0547">Nucleotide-binding</keyword>
<evidence type="ECO:0000256" key="2">
    <source>
        <dbReference type="ARBA" id="ARBA00022527"/>
    </source>
</evidence>
<dbReference type="FunFam" id="1.10.510.10:FF:000809">
    <property type="entry name" value="Serine/threonine-protein kinase-like protein At5g23170"/>
    <property type="match status" value="1"/>
</dbReference>
<dbReference type="InterPro" id="IPR000719">
    <property type="entry name" value="Prot_kinase_dom"/>
</dbReference>
<keyword evidence="2 10" id="KW-0723">Serine/threonine-protein kinase</keyword>
<protein>
    <recommendedName>
        <fullName evidence="1">non-specific serine/threonine protein kinase</fullName>
        <ecNumber evidence="1">2.7.11.1</ecNumber>
    </recommendedName>
</protein>
<evidence type="ECO:0000256" key="4">
    <source>
        <dbReference type="ARBA" id="ARBA00022741"/>
    </source>
</evidence>
<comment type="catalytic activity">
    <reaction evidence="7">
        <text>L-threonyl-[protein] + ATP = O-phospho-L-threonyl-[protein] + ADP + H(+)</text>
        <dbReference type="Rhea" id="RHEA:46608"/>
        <dbReference type="Rhea" id="RHEA-COMP:11060"/>
        <dbReference type="Rhea" id="RHEA-COMP:11605"/>
        <dbReference type="ChEBI" id="CHEBI:15378"/>
        <dbReference type="ChEBI" id="CHEBI:30013"/>
        <dbReference type="ChEBI" id="CHEBI:30616"/>
        <dbReference type="ChEBI" id="CHEBI:61977"/>
        <dbReference type="ChEBI" id="CHEBI:456216"/>
        <dbReference type="EC" id="2.7.11.1"/>
    </reaction>
</comment>
<evidence type="ECO:0000256" key="10">
    <source>
        <dbReference type="RuleBase" id="RU000304"/>
    </source>
</evidence>
<proteinExistence type="inferred from homology"/>
<evidence type="ECO:0000256" key="1">
    <source>
        <dbReference type="ARBA" id="ARBA00012513"/>
    </source>
</evidence>
<feature type="domain" description="Protein kinase" evidence="11">
    <location>
        <begin position="16"/>
        <end position="292"/>
    </location>
</feature>
<keyword evidence="3" id="KW-0808">Transferase</keyword>
<name>A0AAQ3MMN3_VIGMU</name>
<accession>A0AAQ3MMN3</accession>
<dbReference type="Proteomes" id="UP001374535">
    <property type="component" value="Chromosome 10"/>
</dbReference>
<dbReference type="EMBL" id="CP144691">
    <property type="protein sequence ID" value="WVY93660.1"/>
    <property type="molecule type" value="Genomic_DNA"/>
</dbReference>
<comment type="catalytic activity">
    <reaction evidence="8">
        <text>L-seryl-[protein] + ATP = O-phospho-L-seryl-[protein] + ADP + H(+)</text>
        <dbReference type="Rhea" id="RHEA:17989"/>
        <dbReference type="Rhea" id="RHEA-COMP:9863"/>
        <dbReference type="Rhea" id="RHEA-COMP:11604"/>
        <dbReference type="ChEBI" id="CHEBI:15378"/>
        <dbReference type="ChEBI" id="CHEBI:29999"/>
        <dbReference type="ChEBI" id="CHEBI:30616"/>
        <dbReference type="ChEBI" id="CHEBI:83421"/>
        <dbReference type="ChEBI" id="CHEBI:456216"/>
        <dbReference type="EC" id="2.7.11.1"/>
    </reaction>
</comment>
<evidence type="ECO:0000256" key="9">
    <source>
        <dbReference type="PROSITE-ProRule" id="PRU10141"/>
    </source>
</evidence>
<dbReference type="Pfam" id="PF07714">
    <property type="entry name" value="PK_Tyr_Ser-Thr"/>
    <property type="match status" value="1"/>
</dbReference>
<organism evidence="12 13">
    <name type="scientific">Vigna mungo</name>
    <name type="common">Black gram</name>
    <name type="synonym">Phaseolus mungo</name>
    <dbReference type="NCBI Taxonomy" id="3915"/>
    <lineage>
        <taxon>Eukaryota</taxon>
        <taxon>Viridiplantae</taxon>
        <taxon>Streptophyta</taxon>
        <taxon>Embryophyta</taxon>
        <taxon>Tracheophyta</taxon>
        <taxon>Spermatophyta</taxon>
        <taxon>Magnoliopsida</taxon>
        <taxon>eudicotyledons</taxon>
        <taxon>Gunneridae</taxon>
        <taxon>Pentapetalae</taxon>
        <taxon>rosids</taxon>
        <taxon>fabids</taxon>
        <taxon>Fabales</taxon>
        <taxon>Fabaceae</taxon>
        <taxon>Papilionoideae</taxon>
        <taxon>50 kb inversion clade</taxon>
        <taxon>NPAAA clade</taxon>
        <taxon>indigoferoid/millettioid clade</taxon>
        <taxon>Phaseoleae</taxon>
        <taxon>Vigna</taxon>
    </lineage>
</organism>
<keyword evidence="6 9" id="KW-0067">ATP-binding</keyword>
<dbReference type="SUPFAM" id="SSF56112">
    <property type="entry name" value="Protein kinase-like (PK-like)"/>
    <property type="match status" value="1"/>
</dbReference>